<organism evidence="9">
    <name type="scientific">Nymphaea colorata</name>
    <name type="common">pocket water lily</name>
    <dbReference type="NCBI Taxonomy" id="210225"/>
    <lineage>
        <taxon>Eukaryota</taxon>
        <taxon>Viridiplantae</taxon>
        <taxon>Streptophyta</taxon>
        <taxon>Embryophyta</taxon>
        <taxon>Tracheophyta</taxon>
        <taxon>Spermatophyta</taxon>
        <taxon>Magnoliopsida</taxon>
        <taxon>Nymphaeales</taxon>
        <taxon>Nymphaeaceae</taxon>
        <taxon>Nymphaea</taxon>
    </lineage>
</organism>
<feature type="active site" evidence="5">
    <location>
        <position position="279"/>
    </location>
</feature>
<dbReference type="Pfam" id="PF08541">
    <property type="entry name" value="ACP_syn_III_C"/>
    <property type="match status" value="1"/>
</dbReference>
<dbReference type="OrthoDB" id="329835at2759"/>
<keyword evidence="2 4" id="KW-0808">Transferase</keyword>
<evidence type="ECO:0000259" key="8">
    <source>
        <dbReference type="Pfam" id="PF08541"/>
    </source>
</evidence>
<feature type="active site" evidence="5">
    <location>
        <position position="398"/>
    </location>
</feature>
<dbReference type="UniPathway" id="UPA00094"/>
<dbReference type="Gene3D" id="3.40.47.10">
    <property type="match status" value="1"/>
</dbReference>
<dbReference type="InterPro" id="IPR013747">
    <property type="entry name" value="ACP_syn_III_C"/>
</dbReference>
<dbReference type="Pfam" id="PF08392">
    <property type="entry name" value="FAE1_CUT1_RppA"/>
    <property type="match status" value="1"/>
</dbReference>
<feature type="domain" description="FAE" evidence="7">
    <location>
        <begin position="58"/>
        <end position="344"/>
    </location>
</feature>
<evidence type="ECO:0000256" key="3">
    <source>
        <dbReference type="ARBA" id="ARBA00023315"/>
    </source>
</evidence>
<protein>
    <recommendedName>
        <fullName evidence="4">3-ketoacyl-CoA synthase</fullName>
        <ecNumber evidence="4">2.3.1.-</ecNumber>
    </recommendedName>
</protein>
<dbReference type="InterPro" id="IPR016039">
    <property type="entry name" value="Thiolase-like"/>
</dbReference>
<feature type="active site" evidence="5">
    <location>
        <position position="402"/>
    </location>
</feature>
<evidence type="ECO:0000256" key="2">
    <source>
        <dbReference type="ARBA" id="ARBA00022679"/>
    </source>
</evidence>
<dbReference type="OMA" id="KGDKMWM"/>
<dbReference type="GO" id="GO:0006633">
    <property type="term" value="P:fatty acid biosynthetic process"/>
    <property type="evidence" value="ECO:0007669"/>
    <property type="project" value="UniProtKB-UniPathway"/>
</dbReference>
<evidence type="ECO:0000256" key="1">
    <source>
        <dbReference type="ARBA" id="ARBA00005531"/>
    </source>
</evidence>
<feature type="transmembrane region" description="Helical" evidence="6">
    <location>
        <begin position="39"/>
        <end position="58"/>
    </location>
</feature>
<gene>
    <name evidence="9" type="ORF">NYM_LOCUS10529</name>
</gene>
<proteinExistence type="inferred from homology"/>
<dbReference type="EC" id="2.3.1.-" evidence="4"/>
<keyword evidence="6" id="KW-1133">Transmembrane helix</keyword>
<dbReference type="Gramene" id="NC14G0010550.1">
    <property type="protein sequence ID" value="NC14G0010550.1:cds"/>
    <property type="gene ID" value="NC14G0010550"/>
</dbReference>
<evidence type="ECO:0000313" key="9">
    <source>
        <dbReference type="EMBL" id="VVV88386.1"/>
    </source>
</evidence>
<accession>A0A5K0ZG30</accession>
<feature type="active site" evidence="5">
    <location>
        <position position="369"/>
    </location>
</feature>
<comment type="similarity">
    <text evidence="1 4">Belongs to the thiolase-like superfamily. Chalcone/stilbene synthases family.</text>
</comment>
<keyword evidence="6" id="KW-0812">Transmembrane</keyword>
<dbReference type="CDD" id="cd00831">
    <property type="entry name" value="CHS_like"/>
    <property type="match status" value="1"/>
</dbReference>
<dbReference type="GO" id="GO:0016747">
    <property type="term" value="F:acyltransferase activity, transferring groups other than amino-acyl groups"/>
    <property type="evidence" value="ECO:0007669"/>
    <property type="project" value="InterPro"/>
</dbReference>
<dbReference type="InterPro" id="IPR012392">
    <property type="entry name" value="3-ktacl-CoA_syn"/>
</dbReference>
<keyword evidence="6" id="KW-0472">Membrane</keyword>
<name>A0A5K0ZG30_9MAGN</name>
<dbReference type="PROSITE" id="PS51257">
    <property type="entry name" value="PROKAR_LIPOPROTEIN"/>
    <property type="match status" value="1"/>
</dbReference>
<evidence type="ECO:0000259" key="7">
    <source>
        <dbReference type="Pfam" id="PF08392"/>
    </source>
</evidence>
<dbReference type="PANTHER" id="PTHR31561">
    <property type="entry name" value="3-KETOACYL-COA SYNTHASE"/>
    <property type="match status" value="1"/>
</dbReference>
<feature type="domain" description="Beta-ketoacyl-[acyl-carrier-protein] synthase III C-terminal" evidence="8">
    <location>
        <begin position="364"/>
        <end position="444"/>
    </location>
</feature>
<evidence type="ECO:0000256" key="4">
    <source>
        <dbReference type="PIRNR" id="PIRNR036417"/>
    </source>
</evidence>
<dbReference type="SUPFAM" id="SSF53901">
    <property type="entry name" value="Thiolase-like"/>
    <property type="match status" value="2"/>
</dbReference>
<keyword evidence="3 4" id="KW-0012">Acyltransferase</keyword>
<feature type="active site" evidence="5">
    <location>
        <position position="201"/>
    </location>
</feature>
<dbReference type="AlphaFoldDB" id="A0A5K0ZG30"/>
<feature type="active site" evidence="5">
    <location>
        <position position="365"/>
    </location>
</feature>
<evidence type="ECO:0000256" key="6">
    <source>
        <dbReference type="SAM" id="Phobius"/>
    </source>
</evidence>
<dbReference type="GO" id="GO:0016020">
    <property type="term" value="C:membrane"/>
    <property type="evidence" value="ECO:0007669"/>
    <property type="project" value="InterPro"/>
</dbReference>
<dbReference type="EMBL" id="LR721779">
    <property type="protein sequence ID" value="VVV88386.1"/>
    <property type="molecule type" value="Genomic_DNA"/>
</dbReference>
<dbReference type="PIRSF" id="PIRSF036417">
    <property type="entry name" value="3-ktacl-CoA_syn"/>
    <property type="match status" value="1"/>
</dbReference>
<evidence type="ECO:0000256" key="5">
    <source>
        <dbReference type="PIRSR" id="PIRSR036417-1"/>
    </source>
</evidence>
<comment type="pathway">
    <text evidence="4">Lipid metabolism; fatty acid biosynthesis.</text>
</comment>
<reference evidence="9" key="1">
    <citation type="submission" date="2019-09" db="EMBL/GenBank/DDBJ databases">
        <authorList>
            <person name="Zhang L."/>
        </authorList>
    </citation>
    <scope>NUCLEOTIDE SEQUENCE</scope>
</reference>
<dbReference type="InterPro" id="IPR013601">
    <property type="entry name" value="FAE1_typ3_polyketide_synth"/>
</dbReference>
<sequence>MKGLSQIQVLQFSFGTLLGLCLLLHALSSCDLLHVIEHHRNASIAALWCFALTALLYIRSRPRGVFMVDYSCFKPDFDQKASYEVCEYFVRRSQRFSTVSEEFMRGIYLKSGLGDETYVPPFIFNHDYEAKLSSAIEEAEQGMFGAITDLLAKTNVPVSEIDHLIVTSGVFAVTPSLSSRIVNRFGMKESVRTFNLNGMGCSSGVASIDLAGRILRNRRKGSYALVVVTESISQNWYFGDNRSMLVTNCIFRLGTAAVLLTNRKSESVKLELIDSLRTHHGADDRAYRAAIQEEDEHGTVGFSLTKDLIRVAGEGLRAHLRVFAPRVLPYSQLLAYVYAAAKSKLLVSGSAAKPYVPDFTSAFEHICIHTGGKAVIENIARVLKLNDDVTEPSRMTLHRFGNTSSSLVFYEYAYFEAKKRVKKGDKVWMLAFGTGFKVCSLVWKAMHDSSLDQSNPWSDCIHRYPVKAW</sequence>